<protein>
    <recommendedName>
        <fullName evidence="12">Golgin-84</fullName>
    </recommendedName>
</protein>
<keyword evidence="2 9" id="KW-0812">Transmembrane</keyword>
<reference evidence="10 11" key="1">
    <citation type="submission" date="2022-12" db="EMBL/GenBank/DDBJ databases">
        <title>Chromosome-level genome of Tegillarca granosa.</title>
        <authorList>
            <person name="Kim J."/>
        </authorList>
    </citation>
    <scope>NUCLEOTIDE SEQUENCE [LARGE SCALE GENOMIC DNA]</scope>
    <source>
        <strain evidence="10">Teg-2019</strain>
        <tissue evidence="10">Adductor muscle</tissue>
    </source>
</reference>
<evidence type="ECO:0000256" key="8">
    <source>
        <dbReference type="SAM" id="MobiDB-lite"/>
    </source>
</evidence>
<evidence type="ECO:0000313" key="10">
    <source>
        <dbReference type="EMBL" id="KAJ8308640.1"/>
    </source>
</evidence>
<keyword evidence="5 7" id="KW-0175">Coiled coil</keyword>
<comment type="subcellular location">
    <subcellularLocation>
        <location evidence="1">Golgi apparatus membrane</location>
        <topology evidence="1">Single-pass type IV membrane protein</topology>
    </subcellularLocation>
</comment>
<evidence type="ECO:0000256" key="3">
    <source>
        <dbReference type="ARBA" id="ARBA00022989"/>
    </source>
</evidence>
<dbReference type="Proteomes" id="UP001217089">
    <property type="component" value="Unassembled WGS sequence"/>
</dbReference>
<dbReference type="EMBL" id="JARBDR010000657">
    <property type="protein sequence ID" value="KAJ8308640.1"/>
    <property type="molecule type" value="Genomic_DNA"/>
</dbReference>
<evidence type="ECO:0000256" key="9">
    <source>
        <dbReference type="SAM" id="Phobius"/>
    </source>
</evidence>
<feature type="compositionally biased region" description="Polar residues" evidence="8">
    <location>
        <begin position="26"/>
        <end position="42"/>
    </location>
</feature>
<feature type="compositionally biased region" description="Low complexity" evidence="8">
    <location>
        <begin position="192"/>
        <end position="204"/>
    </location>
</feature>
<feature type="compositionally biased region" description="Polar residues" evidence="8">
    <location>
        <begin position="71"/>
        <end position="124"/>
    </location>
</feature>
<feature type="compositionally biased region" description="Polar residues" evidence="8">
    <location>
        <begin position="144"/>
        <end position="155"/>
    </location>
</feature>
<evidence type="ECO:0000256" key="1">
    <source>
        <dbReference type="ARBA" id="ARBA00004409"/>
    </source>
</evidence>
<feature type="transmembrane region" description="Helical" evidence="9">
    <location>
        <begin position="667"/>
        <end position="687"/>
    </location>
</feature>
<comment type="caution">
    <text evidence="10">The sequence shown here is derived from an EMBL/GenBank/DDBJ whole genome shotgun (WGS) entry which is preliminary data.</text>
</comment>
<keyword evidence="6 9" id="KW-0472">Membrane</keyword>
<feature type="region of interest" description="Disordered" evidence="8">
    <location>
        <begin position="144"/>
        <end position="228"/>
    </location>
</feature>
<feature type="region of interest" description="Disordered" evidence="8">
    <location>
        <begin position="240"/>
        <end position="264"/>
    </location>
</feature>
<dbReference type="InterPro" id="IPR019177">
    <property type="entry name" value="Golgin_subfamily_A_member_5"/>
</dbReference>
<accession>A0ABQ9EZ19</accession>
<evidence type="ECO:0000256" key="5">
    <source>
        <dbReference type="ARBA" id="ARBA00023054"/>
    </source>
</evidence>
<proteinExistence type="predicted"/>
<evidence type="ECO:0000256" key="7">
    <source>
        <dbReference type="SAM" id="Coils"/>
    </source>
</evidence>
<feature type="region of interest" description="Disordered" evidence="8">
    <location>
        <begin position="26"/>
        <end position="127"/>
    </location>
</feature>
<feature type="coiled-coil region" evidence="7">
    <location>
        <begin position="576"/>
        <end position="603"/>
    </location>
</feature>
<evidence type="ECO:0000256" key="6">
    <source>
        <dbReference type="ARBA" id="ARBA00023136"/>
    </source>
</evidence>
<gene>
    <name evidence="10" type="ORF">KUTeg_013514</name>
</gene>
<evidence type="ECO:0000256" key="2">
    <source>
        <dbReference type="ARBA" id="ARBA00022692"/>
    </source>
</evidence>
<evidence type="ECO:0008006" key="12">
    <source>
        <dbReference type="Google" id="ProtNLM"/>
    </source>
</evidence>
<name>A0ABQ9EZ19_TEGGR</name>
<dbReference type="Pfam" id="PF09787">
    <property type="entry name" value="Golgin_A5"/>
    <property type="match status" value="1"/>
</dbReference>
<keyword evidence="4" id="KW-0333">Golgi apparatus</keyword>
<feature type="coiled-coil region" evidence="7">
    <location>
        <begin position="439"/>
        <end position="551"/>
    </location>
</feature>
<keyword evidence="3 9" id="KW-1133">Transmembrane helix</keyword>
<evidence type="ECO:0000256" key="4">
    <source>
        <dbReference type="ARBA" id="ARBA00023034"/>
    </source>
</evidence>
<organism evidence="10 11">
    <name type="scientific">Tegillarca granosa</name>
    <name type="common">Malaysian cockle</name>
    <name type="synonym">Anadara granosa</name>
    <dbReference type="NCBI Taxonomy" id="220873"/>
    <lineage>
        <taxon>Eukaryota</taxon>
        <taxon>Metazoa</taxon>
        <taxon>Spiralia</taxon>
        <taxon>Lophotrochozoa</taxon>
        <taxon>Mollusca</taxon>
        <taxon>Bivalvia</taxon>
        <taxon>Autobranchia</taxon>
        <taxon>Pteriomorphia</taxon>
        <taxon>Arcoida</taxon>
        <taxon>Arcoidea</taxon>
        <taxon>Arcidae</taxon>
        <taxon>Tegillarca</taxon>
    </lineage>
</organism>
<sequence>MSWLSGITGKAEDFLNKLDNSAAQALNVSKSESESYTGTITGSIADHSSYKSTYSSHTGISGKSHSLPVSAKSNVGDPTSSFVSTPIKQKNVKSQVKATTTGTPGGSVQSQKSSLTPDVTTTKSSKNKLDTDEALFEFLNSSEPVDNSKVKTTPGNSARHSRQSSTSSNVSAKGTNIKHVEPAISATSTADNSPPSTNSGSGSSMVHVEMPGSGSDRGSPSNSDLGGADIDALTEALLEQSSTNSVHSNQDNDTHTTGETQQKLSSLELENKLLKNEVASLNQEMASVIQRAKDSQSELNAVKKKLEDYNRHSSKNEQMIREFQSRENDLLETLTAKDSQLAVLRIRLEEADKTVEQKQKNINQLEEARNRILKDHNDSSGLHGQALDAMKEKLIEVENALKREQEAYKIAQSKERLIASLREGSGSSTDTAGVSNLEFDSVKQERDMLREELQQSKMSVENLRVDLQDLETQLQQESDSAHDHIRSLEESVNDEKQRREDSEQELLKQKQELQYSIEEMHKQKTAFQNCLKDRETEIEKLRNQLTHKSLNSTTESELESRVRSLTESLIQKQTMLESLSTEKNSLTLQLERLGQQYKDVQASSLRTNTAVVNVNEDDDVRQRLPTFMRETPTDTEVTKKIKKAANSIDKFSIRLGVFLRRYPMARVFIILYMVVLHLWVMVVLLTYQPEMHGADFLPKAPGHSEGQGN</sequence>
<feature type="coiled-coil region" evidence="7">
    <location>
        <begin position="341"/>
        <end position="414"/>
    </location>
</feature>
<keyword evidence="11" id="KW-1185">Reference proteome</keyword>
<feature type="compositionally biased region" description="Polar residues" evidence="8">
    <location>
        <begin position="240"/>
        <end position="249"/>
    </location>
</feature>
<feature type="compositionally biased region" description="Low complexity" evidence="8">
    <location>
        <begin position="163"/>
        <end position="172"/>
    </location>
</feature>
<evidence type="ECO:0000313" key="11">
    <source>
        <dbReference type="Proteomes" id="UP001217089"/>
    </source>
</evidence>
<dbReference type="PANTHER" id="PTHR13815">
    <property type="entry name" value="GOLGIN-84"/>
    <property type="match status" value="1"/>
</dbReference>
<dbReference type="PANTHER" id="PTHR13815:SF7">
    <property type="entry name" value="GOLGIN SUBFAMILY A MEMBER 5"/>
    <property type="match status" value="1"/>
</dbReference>